<evidence type="ECO:0000313" key="6">
    <source>
        <dbReference type="Proteomes" id="UP000614580"/>
    </source>
</evidence>
<dbReference type="Pfam" id="PF05048">
    <property type="entry name" value="NosD"/>
    <property type="match status" value="1"/>
</dbReference>
<organism evidence="5 6">
    <name type="scientific">Candidatus Argoarchaeum ethanivorans</name>
    <dbReference type="NCBI Taxonomy" id="2608793"/>
    <lineage>
        <taxon>Archaea</taxon>
        <taxon>Methanobacteriati</taxon>
        <taxon>Methanobacteriota</taxon>
        <taxon>Stenosarchaea group</taxon>
        <taxon>Methanomicrobia</taxon>
        <taxon>Methanosarcinales</taxon>
        <taxon>Methanosarcinales incertae sedis</taxon>
        <taxon>GOM Arc I cluster</taxon>
        <taxon>Candidatus Argoarchaeum</taxon>
    </lineage>
</organism>
<evidence type="ECO:0000256" key="3">
    <source>
        <dbReference type="ARBA" id="ARBA00022786"/>
    </source>
</evidence>
<dbReference type="InterPro" id="IPR016134">
    <property type="entry name" value="Dockerin_dom"/>
</dbReference>
<evidence type="ECO:0000313" key="5">
    <source>
        <dbReference type="EMBL" id="CAD7766868.1"/>
    </source>
</evidence>
<dbReference type="InterPro" id="IPR022441">
    <property type="entry name" value="Para_beta_helix_rpt-2"/>
</dbReference>
<dbReference type="InterPro" id="IPR051550">
    <property type="entry name" value="SCF-Subunits/Alg-Epimerases"/>
</dbReference>
<dbReference type="InterPro" id="IPR006626">
    <property type="entry name" value="PbH1"/>
</dbReference>
<dbReference type="Pfam" id="PF00404">
    <property type="entry name" value="Dockerin_1"/>
    <property type="match status" value="1"/>
</dbReference>
<dbReference type="PANTHER" id="PTHR22990:SF15">
    <property type="entry name" value="F-BOX ONLY PROTEIN 10"/>
    <property type="match status" value="1"/>
</dbReference>
<dbReference type="InterPro" id="IPR036439">
    <property type="entry name" value="Dockerin_dom_sf"/>
</dbReference>
<sequence>MKKKNKSKIGIAALLFVPLISISLFAGCASAATIYVPTDYSTIQEAIDAASPGDTVFVWNGTYYDGDGVKIEKDRITLQGEDVNTTTIHGKWTADGVVYVSGKYVNVGGFTVTGSSSSGSGIYLYYGSCNCRLSRNNASNNYLGIQVNAALAVPGLSSSDNNTLTGNSANNNTYGIYLYSSSDNNTLTGNSANNNTYGIYLYSSSNNNLAGNSANNNYDGIRLSSSCNNNLAGNSANNNYDGIRLSSSCNNNLTGNIANNNNYGIGLRSTSMKNNITENTVSNNPNDGIYLDWSGENEIWHNNFINNNKQAHNYHGFNNWDKGPAVGGNYWSDHACHGNPSNGTEPYANIYTDTEAVDNYPFENPDGWYLAGDLNRDGKIDYEDAAIVLSLAVKGKYSTAADVSGDGRVTSLDALMILQAGYGATTM</sequence>
<dbReference type="PROSITE" id="PS51257">
    <property type="entry name" value="PROKAR_LIPOPROTEIN"/>
    <property type="match status" value="1"/>
</dbReference>
<protein>
    <submittedName>
        <fullName evidence="5">Periplasmic copper-binding protein (NosD)</fullName>
    </submittedName>
</protein>
<comment type="caution">
    <text evidence="5">The sequence shown here is derived from an EMBL/GenBank/DDBJ whole genome shotgun (WGS) entry which is preliminary data.</text>
</comment>
<dbReference type="InterPro" id="IPR012334">
    <property type="entry name" value="Pectin_lyas_fold"/>
</dbReference>
<dbReference type="SUPFAM" id="SSF51126">
    <property type="entry name" value="Pectin lyase-like"/>
    <property type="match status" value="1"/>
</dbReference>
<dbReference type="InterPro" id="IPR011050">
    <property type="entry name" value="Pectin_lyase_fold/virulence"/>
</dbReference>
<gene>
    <name evidence="5" type="ORF">DNFNHJIP_00269</name>
</gene>
<dbReference type="SMART" id="SM00710">
    <property type="entry name" value="PbH1"/>
    <property type="match status" value="9"/>
</dbReference>
<dbReference type="GO" id="GO:0004553">
    <property type="term" value="F:hydrolase activity, hydrolyzing O-glycosyl compounds"/>
    <property type="evidence" value="ECO:0007669"/>
    <property type="project" value="InterPro"/>
</dbReference>
<dbReference type="AlphaFoldDB" id="A0A812A025"/>
<evidence type="ECO:0000259" key="4">
    <source>
        <dbReference type="PROSITE" id="PS51766"/>
    </source>
</evidence>
<dbReference type="NCBIfam" id="TIGR03804">
    <property type="entry name" value="para_beta_helix"/>
    <property type="match status" value="4"/>
</dbReference>
<dbReference type="EMBL" id="CAJHZY010000021">
    <property type="protein sequence ID" value="CAD7766868.1"/>
    <property type="molecule type" value="Genomic_DNA"/>
</dbReference>
<keyword evidence="2" id="KW-0677">Repeat</keyword>
<evidence type="ECO:0000256" key="2">
    <source>
        <dbReference type="ARBA" id="ARBA00022737"/>
    </source>
</evidence>
<feature type="domain" description="Dockerin" evidence="4">
    <location>
        <begin position="367"/>
        <end position="427"/>
    </location>
</feature>
<name>A0A812A025_9EURY</name>
<dbReference type="PANTHER" id="PTHR22990">
    <property type="entry name" value="F-BOX ONLY PROTEIN"/>
    <property type="match status" value="1"/>
</dbReference>
<dbReference type="GO" id="GO:0000272">
    <property type="term" value="P:polysaccharide catabolic process"/>
    <property type="evidence" value="ECO:0007669"/>
    <property type="project" value="InterPro"/>
</dbReference>
<dbReference type="PROSITE" id="PS51766">
    <property type="entry name" value="DOCKERIN"/>
    <property type="match status" value="1"/>
</dbReference>
<dbReference type="InterPro" id="IPR007742">
    <property type="entry name" value="NosD_dom"/>
</dbReference>
<dbReference type="Proteomes" id="UP000614580">
    <property type="component" value="Unassembled WGS sequence"/>
</dbReference>
<dbReference type="Gene3D" id="2.160.20.10">
    <property type="entry name" value="Single-stranded right-handed beta-helix, Pectin lyase-like"/>
    <property type="match status" value="1"/>
</dbReference>
<dbReference type="SUPFAM" id="SSF63446">
    <property type="entry name" value="Type I dockerin domain"/>
    <property type="match status" value="1"/>
</dbReference>
<keyword evidence="3" id="KW-0833">Ubl conjugation pathway</keyword>
<reference evidence="5" key="1">
    <citation type="submission" date="2020-12" db="EMBL/GenBank/DDBJ databases">
        <authorList>
            <person name="Hahn C.J."/>
            <person name="Laso-Perez R."/>
            <person name="Vulcano F."/>
            <person name="Vaziourakis K.-M."/>
            <person name="Stokke R."/>
            <person name="Steen I.H."/>
            <person name="Teske A."/>
            <person name="Boetius A."/>
            <person name="Liebeke M."/>
            <person name="Amann R."/>
            <person name="Knittel K."/>
        </authorList>
    </citation>
    <scope>NUCLEOTIDE SEQUENCE</scope>
    <source>
        <strain evidence="5">Gfbio:c6db26ca-90af-429b-aeed-0e3e8aed0b5e:GoM-Arc1_AMV-AAA_792_C10</strain>
    </source>
</reference>
<accession>A0A812A025</accession>
<dbReference type="CDD" id="cd14256">
    <property type="entry name" value="Dockerin_I"/>
    <property type="match status" value="1"/>
</dbReference>
<proteinExistence type="predicted"/>
<dbReference type="Gene3D" id="1.10.1330.10">
    <property type="entry name" value="Dockerin domain"/>
    <property type="match status" value="1"/>
</dbReference>
<evidence type="ECO:0000256" key="1">
    <source>
        <dbReference type="ARBA" id="ARBA00004906"/>
    </source>
</evidence>
<dbReference type="InterPro" id="IPR002105">
    <property type="entry name" value="Dockerin_1_rpt"/>
</dbReference>
<comment type="pathway">
    <text evidence="1">Protein modification; protein ubiquitination.</text>
</comment>